<feature type="chain" id="PRO_5047147997" description="WxL domain-containing protein" evidence="1">
    <location>
        <begin position="24"/>
        <end position="739"/>
    </location>
</feature>
<evidence type="ECO:0000313" key="3">
    <source>
        <dbReference type="Proteomes" id="UP001597189"/>
    </source>
</evidence>
<keyword evidence="3" id="KW-1185">Reference proteome</keyword>
<reference evidence="3" key="1">
    <citation type="journal article" date="2019" name="Int. J. Syst. Evol. Microbiol.">
        <title>The Global Catalogue of Microorganisms (GCM) 10K type strain sequencing project: providing services to taxonomists for standard genome sequencing and annotation.</title>
        <authorList>
            <consortium name="The Broad Institute Genomics Platform"/>
            <consortium name="The Broad Institute Genome Sequencing Center for Infectious Disease"/>
            <person name="Wu L."/>
            <person name="Ma J."/>
        </authorList>
    </citation>
    <scope>NUCLEOTIDE SEQUENCE [LARGE SCALE GENOMIC DNA]</scope>
    <source>
        <strain evidence="3">CCM 8979</strain>
    </source>
</reference>
<evidence type="ECO:0000313" key="2">
    <source>
        <dbReference type="EMBL" id="MFD1456473.1"/>
    </source>
</evidence>
<dbReference type="RefSeq" id="WP_203646822.1">
    <property type="nucleotide sequence ID" value="NZ_BOLN01000011.1"/>
</dbReference>
<keyword evidence="1" id="KW-0732">Signal</keyword>
<dbReference type="Gene3D" id="2.60.120.200">
    <property type="match status" value="1"/>
</dbReference>
<accession>A0ABW4D8G9</accession>
<comment type="caution">
    <text evidence="2">The sequence shown here is derived from an EMBL/GenBank/DDBJ whole genome shotgun (WGS) entry which is preliminary data.</text>
</comment>
<feature type="signal peptide" evidence="1">
    <location>
        <begin position="1"/>
        <end position="23"/>
    </location>
</feature>
<dbReference type="EMBL" id="JBHTOD010000011">
    <property type="protein sequence ID" value="MFD1456473.1"/>
    <property type="molecule type" value="Genomic_DNA"/>
</dbReference>
<proteinExistence type="predicted"/>
<protein>
    <recommendedName>
        <fullName evidence="4">WxL domain-containing protein</fullName>
    </recommendedName>
</protein>
<sequence>MRLKVRIASVLTLLLTWGLIAWQTDTVRADTTDADYDSALSTMPEGLNIDQYFTPGNFTGTNSASVTAPKSPTDPTQAVRLTYDHNQLGTIWAKDDYDIDLTKNQKASMWMYFGNNPANNQMGDGMAFVMQNDPRGTKATATTDTGATARGETLGTWGYPYDYLTQGNTSKISALAIQDSWALEFDTFINNQSINTNQANATDFDYYTANAGLDAGTTKQHIAAGYPAVSGTYAKRFASMNGGTTDAYFTVLKHQGLVPNLPTLTNGSWHHVTLAYTAPTGSDAKGLMTYTINDKNPLTGANQTGQSNSYEVDPAKLTPEGEPTATSAMWGFTGSTGDKYENNLVVFEQIPGLVDATASATMTDVTAGQQLTTGTAITGGDRLKMTYNLTYNDGRAAWKNIQAVMNVPANVTLRTANIAYADGTSATIPIDGLNGRELDYTLAKTLNQDTSDGGGGKTATITLNGQADNVNAAVDASSSTFRGSNAIATADLPSFSIVQTTGTMALDLTSNATVSMAPSESTTITGKATLTGTMPSDRLFTLHSAINGGAETTSKFTTSGNSGTFSLPVKGSDLQNGANTVDLYVVDAYGDSSPTVTVTINVGIFGFGQVSPKSSFKETTLTGQAQTIERSNDWSLIIDDTRGSGSGWTLQASATPFTGTNMPDNQLKGNLVYVDADHNATTLNSTATTVLTHEDDGSATTNVVDGWSRDTGLLLKTHSDALQDEYSGTVTWTLSNAVH</sequence>
<evidence type="ECO:0008006" key="4">
    <source>
        <dbReference type="Google" id="ProtNLM"/>
    </source>
</evidence>
<dbReference type="Proteomes" id="UP001597189">
    <property type="component" value="Unassembled WGS sequence"/>
</dbReference>
<dbReference type="SUPFAM" id="SSF49899">
    <property type="entry name" value="Concanavalin A-like lectins/glucanases"/>
    <property type="match status" value="1"/>
</dbReference>
<organism evidence="2 3">
    <name type="scientific">Levilactobacillus lanxiensis</name>
    <dbReference type="NCBI Taxonomy" id="2799568"/>
    <lineage>
        <taxon>Bacteria</taxon>
        <taxon>Bacillati</taxon>
        <taxon>Bacillota</taxon>
        <taxon>Bacilli</taxon>
        <taxon>Lactobacillales</taxon>
        <taxon>Lactobacillaceae</taxon>
        <taxon>Levilactobacillus</taxon>
    </lineage>
</organism>
<dbReference type="InterPro" id="IPR013320">
    <property type="entry name" value="ConA-like_dom_sf"/>
</dbReference>
<evidence type="ECO:0000256" key="1">
    <source>
        <dbReference type="SAM" id="SignalP"/>
    </source>
</evidence>
<name>A0ABW4D8G9_9LACO</name>
<gene>
    <name evidence="2" type="ORF">ACFQ44_12470</name>
</gene>